<feature type="transmembrane region" description="Helical" evidence="12">
    <location>
        <begin position="185"/>
        <end position="209"/>
    </location>
</feature>
<evidence type="ECO:0000256" key="5">
    <source>
        <dbReference type="ARBA" id="ARBA00022679"/>
    </source>
</evidence>
<feature type="transmembrane region" description="Helical" evidence="12">
    <location>
        <begin position="433"/>
        <end position="455"/>
    </location>
</feature>
<feature type="transmembrane region" description="Helical" evidence="12">
    <location>
        <begin position="215"/>
        <end position="233"/>
    </location>
</feature>
<dbReference type="EMBL" id="WAGX01000005">
    <property type="protein sequence ID" value="KAB1438450.1"/>
    <property type="molecule type" value="Genomic_DNA"/>
</dbReference>
<feature type="transmembrane region" description="Helical" evidence="12">
    <location>
        <begin position="151"/>
        <end position="173"/>
    </location>
</feature>
<dbReference type="AlphaFoldDB" id="A0A7V7UC48"/>
<dbReference type="GO" id="GO:0016301">
    <property type="term" value="F:kinase activity"/>
    <property type="evidence" value="ECO:0007669"/>
    <property type="project" value="UniProtKB-KW"/>
</dbReference>
<accession>A0A7V7UC48</accession>
<evidence type="ECO:0000256" key="4">
    <source>
        <dbReference type="ARBA" id="ARBA00022597"/>
    </source>
</evidence>
<reference evidence="15 16" key="2">
    <citation type="submission" date="2020-02" db="EMBL/GenBank/DDBJ databases">
        <title>Candidatus Galacturonibacter soehngenii shows hetero-acetogenic catabolism of galacturonic acid but lacks a canonical carbon monoxide dehydrogenase/acetyl-CoA synthase complex.</title>
        <authorList>
            <person name="Diender M."/>
            <person name="Stouten G.R."/>
            <person name="Petersen J.F."/>
            <person name="Nielsen P.H."/>
            <person name="Dueholm M.S."/>
            <person name="Pronk J.T."/>
            <person name="Van Loosdrecht M.C.M."/>
        </authorList>
    </citation>
    <scope>NUCLEOTIDE SEQUENCE [LARGE SCALE GENOMIC DNA]</scope>
    <source>
        <strain evidence="15">GalUA</strain>
    </source>
</reference>
<keyword evidence="8" id="KW-0418">Kinase</keyword>
<dbReference type="Pfam" id="PF00367">
    <property type="entry name" value="PTS_EIIB"/>
    <property type="match status" value="1"/>
</dbReference>
<dbReference type="InterPro" id="IPR013013">
    <property type="entry name" value="PTS_EIIC_1"/>
</dbReference>
<dbReference type="SUPFAM" id="SSF55604">
    <property type="entry name" value="Glucose permease domain IIB"/>
    <property type="match status" value="1"/>
</dbReference>
<dbReference type="PANTHER" id="PTHR30175">
    <property type="entry name" value="PHOSPHOTRANSFERASE SYSTEM TRANSPORT PROTEIN"/>
    <property type="match status" value="1"/>
</dbReference>
<keyword evidence="16" id="KW-1185">Reference proteome</keyword>
<evidence type="ECO:0000256" key="8">
    <source>
        <dbReference type="ARBA" id="ARBA00022777"/>
    </source>
</evidence>
<evidence type="ECO:0000256" key="11">
    <source>
        <dbReference type="PROSITE-ProRule" id="PRU00421"/>
    </source>
</evidence>
<dbReference type="GO" id="GO:0015771">
    <property type="term" value="P:trehalose transport"/>
    <property type="evidence" value="ECO:0007669"/>
    <property type="project" value="TreeGrafter"/>
</dbReference>
<dbReference type="PROSITE" id="PS51103">
    <property type="entry name" value="PTS_EIIC_TYPE_1"/>
    <property type="match status" value="1"/>
</dbReference>
<feature type="transmembrane region" description="Helical" evidence="12">
    <location>
        <begin position="245"/>
        <end position="268"/>
    </location>
</feature>
<dbReference type="InterPro" id="IPR018113">
    <property type="entry name" value="PTrfase_EIIB_Cys"/>
</dbReference>
<dbReference type="InterPro" id="IPR050558">
    <property type="entry name" value="PTS_Sugar-Specific_Components"/>
</dbReference>
<dbReference type="PANTHER" id="PTHR30175:SF1">
    <property type="entry name" value="PTS SYSTEM ARBUTIN-, CELLOBIOSE-, AND SALICIN-SPECIFIC EIIBC COMPONENT-RELATED"/>
    <property type="match status" value="1"/>
</dbReference>
<dbReference type="OrthoDB" id="92465at2"/>
<dbReference type="CDD" id="cd00212">
    <property type="entry name" value="PTS_IIB_glc"/>
    <property type="match status" value="1"/>
</dbReference>
<evidence type="ECO:0000259" key="13">
    <source>
        <dbReference type="PROSITE" id="PS51098"/>
    </source>
</evidence>
<sequence>MKKDVLAGEIITQAGGVDNIKVASHCMTRLRIRVKDDALIKVEGIKKLEGVLGVVVKEEEYQIIIGQSVGKVYDEVIKITGLKEQDMVVDEETRKQDSKEKKKASLGGRLLDTIAGIFIPAIGLIAGGGALKGFLAVFVQFGLLQATSGTYITLYALGDSVFYFFPIIIGYNAGKKFGGNPIISAGLGCALIYPTILTAVSEGTAFTLFGLPLKLMNYTQSVLPIIFISFLAVKLEKLFKKILPDVMQVIFVPMFTIIVAGSLGFLVVGPVVTALGNGVAFIVNTIYGASPVLTGFVMGGIWQLAILAGIQWGLVPLFIQNVTTLGYCPVMATLACTVFGQVGAAVAAGLKSKNKKYKSIGIAAGVAGILGVSEPAIYGINVPAKKPFFIALGASAIGGFVAAAFGAKQFVPGGAGIFVLPGMINPQTGLDTAFWGVVISCMVSLILAFVLTAFIGTKNTCLSKTDSEIARD</sequence>
<name>A0A7V7UC48_9FIRM</name>
<dbReference type="InterPro" id="IPR003352">
    <property type="entry name" value="PTS_EIIC"/>
</dbReference>
<feature type="transmembrane region" description="Helical" evidence="12">
    <location>
        <begin position="331"/>
        <end position="350"/>
    </location>
</feature>
<dbReference type="RefSeq" id="WP_151145904.1">
    <property type="nucleotide sequence ID" value="NZ_WAGX01000005.1"/>
</dbReference>
<evidence type="ECO:0000256" key="6">
    <source>
        <dbReference type="ARBA" id="ARBA00022683"/>
    </source>
</evidence>
<evidence type="ECO:0000256" key="2">
    <source>
        <dbReference type="ARBA" id="ARBA00022448"/>
    </source>
</evidence>
<reference evidence="15 16" key="1">
    <citation type="submission" date="2019-09" db="EMBL/GenBank/DDBJ databases">
        <authorList>
            <person name="Valk L.C."/>
        </authorList>
    </citation>
    <scope>NUCLEOTIDE SEQUENCE [LARGE SCALE GENOMIC DNA]</scope>
    <source>
        <strain evidence="15">GalUA</strain>
    </source>
</reference>
<keyword evidence="7 12" id="KW-0812">Transmembrane</keyword>
<evidence type="ECO:0000256" key="9">
    <source>
        <dbReference type="ARBA" id="ARBA00022989"/>
    </source>
</evidence>
<dbReference type="FunFam" id="3.30.1360.60:FF:000001">
    <property type="entry name" value="PTS system glucose-specific IIBC component PtsG"/>
    <property type="match status" value="1"/>
</dbReference>
<keyword evidence="9 12" id="KW-1133">Transmembrane helix</keyword>
<keyword evidence="3" id="KW-1003">Cell membrane</keyword>
<protein>
    <submittedName>
        <fullName evidence="15">PTS beta-glucoside transporter subunit IIABC</fullName>
    </submittedName>
</protein>
<dbReference type="Proteomes" id="UP000461768">
    <property type="component" value="Unassembled WGS sequence"/>
</dbReference>
<evidence type="ECO:0000256" key="10">
    <source>
        <dbReference type="ARBA" id="ARBA00023136"/>
    </source>
</evidence>
<evidence type="ECO:0000256" key="7">
    <source>
        <dbReference type="ARBA" id="ARBA00022692"/>
    </source>
</evidence>
<comment type="subcellular location">
    <subcellularLocation>
        <location evidence="1">Cell membrane</location>
        <topology evidence="1">Multi-pass membrane protein</topology>
    </subcellularLocation>
</comment>
<dbReference type="PROSITE" id="PS51098">
    <property type="entry name" value="PTS_EIIB_TYPE_1"/>
    <property type="match status" value="1"/>
</dbReference>
<proteinExistence type="predicted"/>
<evidence type="ECO:0000313" key="16">
    <source>
        <dbReference type="Proteomes" id="UP000461768"/>
    </source>
</evidence>
<dbReference type="PROSITE" id="PS01035">
    <property type="entry name" value="PTS_EIIB_TYPE_1_CYS"/>
    <property type="match status" value="1"/>
</dbReference>
<dbReference type="GO" id="GO:0009401">
    <property type="term" value="P:phosphoenolpyruvate-dependent sugar phosphotransferase system"/>
    <property type="evidence" value="ECO:0007669"/>
    <property type="project" value="UniProtKB-KW"/>
</dbReference>
<evidence type="ECO:0000259" key="14">
    <source>
        <dbReference type="PROSITE" id="PS51103"/>
    </source>
</evidence>
<keyword evidence="5" id="KW-0808">Transferase</keyword>
<keyword evidence="6" id="KW-0598">Phosphotransferase system</keyword>
<feature type="active site" description="Phosphocysteine intermediate; for EIIB activity" evidence="11">
    <location>
        <position position="26"/>
    </location>
</feature>
<evidence type="ECO:0000256" key="3">
    <source>
        <dbReference type="ARBA" id="ARBA00022475"/>
    </source>
</evidence>
<evidence type="ECO:0000313" key="15">
    <source>
        <dbReference type="EMBL" id="KAB1438450.1"/>
    </source>
</evidence>
<dbReference type="GO" id="GO:0090589">
    <property type="term" value="F:protein-phosphocysteine-trehalose phosphotransferase system transporter activity"/>
    <property type="evidence" value="ECO:0007669"/>
    <property type="project" value="TreeGrafter"/>
</dbReference>
<dbReference type="GO" id="GO:0008982">
    <property type="term" value="F:protein-N(PI)-phosphohistidine-sugar phosphotransferase activity"/>
    <property type="evidence" value="ECO:0007669"/>
    <property type="project" value="InterPro"/>
</dbReference>
<feature type="domain" description="PTS EIIB type-1" evidence="13">
    <location>
        <begin position="4"/>
        <end position="86"/>
    </location>
</feature>
<comment type="caution">
    <text evidence="15">The sequence shown here is derived from an EMBL/GenBank/DDBJ whole genome shotgun (WGS) entry which is preliminary data.</text>
</comment>
<feature type="domain" description="PTS EIIC type-1" evidence="14">
    <location>
        <begin position="112"/>
        <end position="467"/>
    </location>
</feature>
<feature type="transmembrane region" description="Helical" evidence="12">
    <location>
        <begin position="388"/>
        <end position="407"/>
    </location>
</feature>
<evidence type="ECO:0000256" key="12">
    <source>
        <dbReference type="SAM" id="Phobius"/>
    </source>
</evidence>
<evidence type="ECO:0000256" key="1">
    <source>
        <dbReference type="ARBA" id="ARBA00004651"/>
    </source>
</evidence>
<dbReference type="InterPro" id="IPR001996">
    <property type="entry name" value="PTS_IIB_1"/>
</dbReference>
<keyword evidence="10 12" id="KW-0472">Membrane</keyword>
<dbReference type="Gene3D" id="3.30.1360.60">
    <property type="entry name" value="Glucose permease domain IIB"/>
    <property type="match status" value="1"/>
</dbReference>
<gene>
    <name evidence="15" type="ORF">F7O84_12975</name>
</gene>
<feature type="transmembrane region" description="Helical" evidence="12">
    <location>
        <begin position="110"/>
        <end position="131"/>
    </location>
</feature>
<keyword evidence="2" id="KW-0813">Transport</keyword>
<dbReference type="InterPro" id="IPR036878">
    <property type="entry name" value="Glu_permease_IIB"/>
</dbReference>
<dbReference type="Pfam" id="PF02378">
    <property type="entry name" value="PTS_EIIC"/>
    <property type="match status" value="1"/>
</dbReference>
<dbReference type="GO" id="GO:0005886">
    <property type="term" value="C:plasma membrane"/>
    <property type="evidence" value="ECO:0007669"/>
    <property type="project" value="UniProtKB-SubCell"/>
</dbReference>
<organism evidence="15 16">
    <name type="scientific">Candidatus Galacturonatibacter soehngenii</name>
    <dbReference type="NCBI Taxonomy" id="2307010"/>
    <lineage>
        <taxon>Bacteria</taxon>
        <taxon>Bacillati</taxon>
        <taxon>Bacillota</taxon>
        <taxon>Clostridia</taxon>
        <taxon>Lachnospirales</taxon>
        <taxon>Lachnospiraceae</taxon>
        <taxon>Candidatus Galacturonatibacter</taxon>
    </lineage>
</organism>
<keyword evidence="4" id="KW-0762">Sugar transport</keyword>